<dbReference type="AlphaFoldDB" id="A0A4R3L322"/>
<evidence type="ECO:0000256" key="5">
    <source>
        <dbReference type="ARBA" id="ARBA00022989"/>
    </source>
</evidence>
<dbReference type="EMBL" id="SMAG01000010">
    <property type="protein sequence ID" value="TCS92853.1"/>
    <property type="molecule type" value="Genomic_DNA"/>
</dbReference>
<dbReference type="GO" id="GO:0005886">
    <property type="term" value="C:plasma membrane"/>
    <property type="evidence" value="ECO:0007669"/>
    <property type="project" value="UniProtKB-SubCell"/>
</dbReference>
<protein>
    <submittedName>
        <fullName evidence="9">EmrB/QacA subfamily drug resistance transporter</fullName>
    </submittedName>
</protein>
<dbReference type="PROSITE" id="PS50850">
    <property type="entry name" value="MFS"/>
    <property type="match status" value="1"/>
</dbReference>
<dbReference type="NCBIfam" id="TIGR00711">
    <property type="entry name" value="efflux_EmrB"/>
    <property type="match status" value="1"/>
</dbReference>
<dbReference type="PRINTS" id="PR01036">
    <property type="entry name" value="TCRTETB"/>
</dbReference>
<dbReference type="OrthoDB" id="9816041at2"/>
<feature type="transmembrane region" description="Helical" evidence="7">
    <location>
        <begin position="264"/>
        <end position="287"/>
    </location>
</feature>
<keyword evidence="2" id="KW-0813">Transport</keyword>
<feature type="transmembrane region" description="Helical" evidence="7">
    <location>
        <begin position="131"/>
        <end position="149"/>
    </location>
</feature>
<evidence type="ECO:0000313" key="10">
    <source>
        <dbReference type="Proteomes" id="UP000294937"/>
    </source>
</evidence>
<dbReference type="Gene3D" id="1.20.1720.10">
    <property type="entry name" value="Multidrug resistance protein D"/>
    <property type="match status" value="1"/>
</dbReference>
<name>A0A4R3L322_9BACL</name>
<comment type="subcellular location">
    <subcellularLocation>
        <location evidence="1">Cell membrane</location>
        <topology evidence="1">Multi-pass membrane protein</topology>
    </subcellularLocation>
</comment>
<dbReference type="PANTHER" id="PTHR23501">
    <property type="entry name" value="MAJOR FACILITATOR SUPERFAMILY"/>
    <property type="match status" value="1"/>
</dbReference>
<keyword evidence="10" id="KW-1185">Reference proteome</keyword>
<evidence type="ECO:0000256" key="3">
    <source>
        <dbReference type="ARBA" id="ARBA00022475"/>
    </source>
</evidence>
<organism evidence="9 10">
    <name type="scientific">Hazenella coriacea</name>
    <dbReference type="NCBI Taxonomy" id="1179467"/>
    <lineage>
        <taxon>Bacteria</taxon>
        <taxon>Bacillati</taxon>
        <taxon>Bacillota</taxon>
        <taxon>Bacilli</taxon>
        <taxon>Bacillales</taxon>
        <taxon>Thermoactinomycetaceae</taxon>
        <taxon>Hazenella</taxon>
    </lineage>
</organism>
<feature type="transmembrane region" description="Helical" evidence="7">
    <location>
        <begin position="299"/>
        <end position="318"/>
    </location>
</feature>
<feature type="transmembrane region" description="Helical" evidence="7">
    <location>
        <begin position="399"/>
        <end position="417"/>
    </location>
</feature>
<feature type="transmembrane region" description="Helical" evidence="7">
    <location>
        <begin position="463"/>
        <end position="484"/>
    </location>
</feature>
<dbReference type="Proteomes" id="UP000294937">
    <property type="component" value="Unassembled WGS sequence"/>
</dbReference>
<dbReference type="InterPro" id="IPR020846">
    <property type="entry name" value="MFS_dom"/>
</dbReference>
<feature type="transmembrane region" description="Helical" evidence="7">
    <location>
        <begin position="194"/>
        <end position="214"/>
    </location>
</feature>
<proteinExistence type="predicted"/>
<evidence type="ECO:0000256" key="6">
    <source>
        <dbReference type="ARBA" id="ARBA00023136"/>
    </source>
</evidence>
<evidence type="ECO:0000313" key="9">
    <source>
        <dbReference type="EMBL" id="TCS92853.1"/>
    </source>
</evidence>
<dbReference type="PANTHER" id="PTHR23501:SF191">
    <property type="entry name" value="VACUOLAR BASIC AMINO ACID TRANSPORTER 4"/>
    <property type="match status" value="1"/>
</dbReference>
<dbReference type="GO" id="GO:0022857">
    <property type="term" value="F:transmembrane transporter activity"/>
    <property type="evidence" value="ECO:0007669"/>
    <property type="project" value="InterPro"/>
</dbReference>
<dbReference type="InterPro" id="IPR011701">
    <property type="entry name" value="MFS"/>
</dbReference>
<evidence type="ECO:0000256" key="4">
    <source>
        <dbReference type="ARBA" id="ARBA00022692"/>
    </source>
</evidence>
<feature type="transmembrane region" description="Helical" evidence="7">
    <location>
        <begin position="42"/>
        <end position="61"/>
    </location>
</feature>
<feature type="transmembrane region" description="Helical" evidence="7">
    <location>
        <begin position="161"/>
        <end position="182"/>
    </location>
</feature>
<dbReference type="SUPFAM" id="SSF103473">
    <property type="entry name" value="MFS general substrate transporter"/>
    <property type="match status" value="1"/>
</dbReference>
<feature type="transmembrane region" description="Helical" evidence="7">
    <location>
        <begin position="98"/>
        <end position="119"/>
    </location>
</feature>
<accession>A0A4R3L322</accession>
<keyword evidence="5 7" id="KW-1133">Transmembrane helix</keyword>
<sequence>MQTNRRQVTIAMIIATFLASIEVTIVSTAMPRIVSDLGGIQLISWVFAIYLLTSAVTTPIYGKLADLFGRKIIFTVGTVLFLAGSMLSGLSQTMTQLILFRALQGIGAGAILPTTSTIIGDIYPYEQRAKIQGLFSAIWGLSGIIGPLVGGFLVDFVTWRWIFYLNIPFGLIAVVMLWIFLKEDQLETGTKKKIDYWGALTFTIAVTSFIYALLAGGTTYAWDSPVMIGLFLIGGLFLVIFFWIESKFSEPMLPLPLFKVPAIIVSNSTGFLSSMILIGITVYLPLWVQGVYGQGATEAGLALLPMSIGWPIGATWGGRLMLKIGPRKTAVLGLIALLFGSIWLSMVSAQTPYGYLIVIMSIIGFGFGFMTTVMSVVVQSSVEWNMRGVANSSNTFLRMLGQTLGVAIFGTMFNRWVMQYIQSQPQSIPIQSSDLNKLLDPNEIQKLPSVVIEVLKGSLESSIHHIFILLVVIAAATLLVSFWFPRQKPEVQNVVTTK</sequence>
<dbReference type="RefSeq" id="WP_131926496.1">
    <property type="nucleotide sequence ID" value="NZ_SMAG01000010.1"/>
</dbReference>
<dbReference type="Pfam" id="PF07690">
    <property type="entry name" value="MFS_1"/>
    <property type="match status" value="1"/>
</dbReference>
<dbReference type="CDD" id="cd17502">
    <property type="entry name" value="MFS_Azr1_MDR_like"/>
    <property type="match status" value="1"/>
</dbReference>
<feature type="transmembrane region" description="Helical" evidence="7">
    <location>
        <begin position="7"/>
        <end position="30"/>
    </location>
</feature>
<feature type="transmembrane region" description="Helical" evidence="7">
    <location>
        <begin position="226"/>
        <end position="244"/>
    </location>
</feature>
<evidence type="ECO:0000256" key="2">
    <source>
        <dbReference type="ARBA" id="ARBA00022448"/>
    </source>
</evidence>
<dbReference type="InterPro" id="IPR036259">
    <property type="entry name" value="MFS_trans_sf"/>
</dbReference>
<keyword evidence="3" id="KW-1003">Cell membrane</keyword>
<keyword evidence="6 7" id="KW-0472">Membrane</keyword>
<evidence type="ECO:0000256" key="1">
    <source>
        <dbReference type="ARBA" id="ARBA00004651"/>
    </source>
</evidence>
<gene>
    <name evidence="9" type="ORF">EDD58_11080</name>
</gene>
<evidence type="ECO:0000259" key="8">
    <source>
        <dbReference type="PROSITE" id="PS50850"/>
    </source>
</evidence>
<comment type="caution">
    <text evidence="9">The sequence shown here is derived from an EMBL/GenBank/DDBJ whole genome shotgun (WGS) entry which is preliminary data.</text>
</comment>
<reference evidence="9 10" key="1">
    <citation type="submission" date="2019-03" db="EMBL/GenBank/DDBJ databases">
        <title>Genomic Encyclopedia of Type Strains, Phase IV (KMG-IV): sequencing the most valuable type-strain genomes for metagenomic binning, comparative biology and taxonomic classification.</title>
        <authorList>
            <person name="Goeker M."/>
        </authorList>
    </citation>
    <scope>NUCLEOTIDE SEQUENCE [LARGE SCALE GENOMIC DNA]</scope>
    <source>
        <strain evidence="9 10">DSM 45707</strain>
    </source>
</reference>
<evidence type="ECO:0000256" key="7">
    <source>
        <dbReference type="SAM" id="Phobius"/>
    </source>
</evidence>
<dbReference type="InterPro" id="IPR004638">
    <property type="entry name" value="EmrB-like"/>
</dbReference>
<keyword evidence="4 7" id="KW-0812">Transmembrane</keyword>
<feature type="transmembrane region" description="Helical" evidence="7">
    <location>
        <begin position="355"/>
        <end position="378"/>
    </location>
</feature>
<feature type="domain" description="Major facilitator superfamily (MFS) profile" evidence="8">
    <location>
        <begin position="8"/>
        <end position="489"/>
    </location>
</feature>
<feature type="transmembrane region" description="Helical" evidence="7">
    <location>
        <begin position="330"/>
        <end position="349"/>
    </location>
</feature>
<dbReference type="Gene3D" id="1.20.1250.20">
    <property type="entry name" value="MFS general substrate transporter like domains"/>
    <property type="match status" value="1"/>
</dbReference>
<feature type="transmembrane region" description="Helical" evidence="7">
    <location>
        <begin position="73"/>
        <end position="92"/>
    </location>
</feature>
<dbReference type="FunFam" id="1.20.1720.10:FF:000004">
    <property type="entry name" value="EmrB/QacA family drug resistance transporter"/>
    <property type="match status" value="1"/>
</dbReference>